<comment type="caution">
    <text evidence="4">The sequence shown here is derived from an EMBL/GenBank/DDBJ whole genome shotgun (WGS) entry which is preliminary data.</text>
</comment>
<evidence type="ECO:0000313" key="2">
    <source>
        <dbReference type="EMBL" id="KAG2939048.1"/>
    </source>
</evidence>
<dbReference type="AlphaFoldDB" id="A0A8T1H5Q1"/>
<name>A0A8T1H5Q1_9STRA</name>
<accession>A0A8T1H5Q1</accession>
<sequence length="121" mass="13761">MLRHQRDHEALQHVSPKISSFVGPPPYLSAKPAPSAPPSSWTGSGTRAARLYPIDRRHGSSTTIYAQIYTIMVTSFSNRWKLLFNDTGCVREWSAILQVFLDNDTGREGRDSTSQKKRQRW</sequence>
<dbReference type="EMBL" id="RCMI01000055">
    <property type="protein sequence ID" value="KAG2939048.1"/>
    <property type="molecule type" value="Genomic_DNA"/>
</dbReference>
<organism evidence="4 5">
    <name type="scientific">Phytophthora cactorum</name>
    <dbReference type="NCBI Taxonomy" id="29920"/>
    <lineage>
        <taxon>Eukaryota</taxon>
        <taxon>Sar</taxon>
        <taxon>Stramenopiles</taxon>
        <taxon>Oomycota</taxon>
        <taxon>Peronosporomycetes</taxon>
        <taxon>Peronosporales</taxon>
        <taxon>Peronosporaceae</taxon>
        <taxon>Phytophthora</taxon>
    </lineage>
</organism>
<evidence type="ECO:0000313" key="4">
    <source>
        <dbReference type="EMBL" id="KAG3206923.1"/>
    </source>
</evidence>
<dbReference type="Proteomes" id="UP000736787">
    <property type="component" value="Unassembled WGS sequence"/>
</dbReference>
<dbReference type="Proteomes" id="UP000760860">
    <property type="component" value="Unassembled WGS sequence"/>
</dbReference>
<proteinExistence type="predicted"/>
<dbReference type="EMBL" id="RCMV01001767">
    <property type="protein sequence ID" value="KAG3206923.1"/>
    <property type="molecule type" value="Genomic_DNA"/>
</dbReference>
<evidence type="ECO:0000313" key="5">
    <source>
        <dbReference type="Proteomes" id="UP000760860"/>
    </source>
</evidence>
<feature type="region of interest" description="Disordered" evidence="1">
    <location>
        <begin position="1"/>
        <end position="44"/>
    </location>
</feature>
<gene>
    <name evidence="2" type="ORF">PC115_g3362</name>
    <name evidence="3" type="ORF">PC117_g3503</name>
    <name evidence="4" type="ORF">PC129_g21592</name>
</gene>
<protein>
    <submittedName>
        <fullName evidence="4">Uncharacterized protein</fullName>
    </submittedName>
</protein>
<feature type="compositionally biased region" description="Basic and acidic residues" evidence="1">
    <location>
        <begin position="1"/>
        <end position="11"/>
    </location>
</feature>
<dbReference type="EMBL" id="RCMK01000050">
    <property type="protein sequence ID" value="KAG2951555.1"/>
    <property type="molecule type" value="Genomic_DNA"/>
</dbReference>
<reference evidence="4" key="1">
    <citation type="submission" date="2018-05" db="EMBL/GenBank/DDBJ databases">
        <title>Effector identification in a new, highly contiguous assembly of the strawberry crown rot pathogen Phytophthora cactorum.</title>
        <authorList>
            <person name="Armitage A.D."/>
            <person name="Nellist C.F."/>
            <person name="Bates H."/>
            <person name="Vickerstaff R.J."/>
            <person name="Harrison R.J."/>
        </authorList>
    </citation>
    <scope>NUCLEOTIDE SEQUENCE</scope>
    <source>
        <strain evidence="2">4032</strain>
        <strain evidence="3">4040</strain>
        <strain evidence="4">P421</strain>
    </source>
</reference>
<evidence type="ECO:0000313" key="3">
    <source>
        <dbReference type="EMBL" id="KAG2951555.1"/>
    </source>
</evidence>
<dbReference type="Proteomes" id="UP000774804">
    <property type="component" value="Unassembled WGS sequence"/>
</dbReference>
<evidence type="ECO:0000256" key="1">
    <source>
        <dbReference type="SAM" id="MobiDB-lite"/>
    </source>
</evidence>